<feature type="domain" description="Glycosyl transferase family 1" evidence="3">
    <location>
        <begin position="202"/>
        <end position="378"/>
    </location>
</feature>
<keyword evidence="6" id="KW-1185">Reference proteome</keyword>
<accession>A0AAE4T1S7</accession>
<evidence type="ECO:0000259" key="3">
    <source>
        <dbReference type="Pfam" id="PF00534"/>
    </source>
</evidence>
<dbReference type="SUPFAM" id="SSF53756">
    <property type="entry name" value="UDP-Glycosyltransferase/glycogen phosphorylase"/>
    <property type="match status" value="1"/>
</dbReference>
<evidence type="ECO:0000256" key="2">
    <source>
        <dbReference type="ARBA" id="ARBA00022679"/>
    </source>
</evidence>
<dbReference type="Gene3D" id="3.40.50.2000">
    <property type="entry name" value="Glycogen Phosphorylase B"/>
    <property type="match status" value="2"/>
</dbReference>
<protein>
    <submittedName>
        <fullName evidence="5">Glycosyltransferase</fullName>
        <ecNumber evidence="5">2.4.-.-</ecNumber>
    </submittedName>
</protein>
<organism evidence="5 6">
    <name type="scientific">Thermococcus waiotapuensis</name>
    <dbReference type="NCBI Taxonomy" id="90909"/>
    <lineage>
        <taxon>Archaea</taxon>
        <taxon>Methanobacteriati</taxon>
        <taxon>Methanobacteriota</taxon>
        <taxon>Thermococci</taxon>
        <taxon>Thermococcales</taxon>
        <taxon>Thermococcaceae</taxon>
        <taxon>Thermococcus</taxon>
    </lineage>
</organism>
<dbReference type="InterPro" id="IPR028098">
    <property type="entry name" value="Glyco_trans_4-like_N"/>
</dbReference>
<dbReference type="InterPro" id="IPR001296">
    <property type="entry name" value="Glyco_trans_1"/>
</dbReference>
<reference evidence="5 6" key="1">
    <citation type="submission" date="2023-08" db="EMBL/GenBank/DDBJ databases">
        <title>Draft genome sequence of Thermococcus waiotapuensis WT1T, a thermophilic sulphur-dependent archaeon from order Thermococcales.</title>
        <authorList>
            <person name="Manners S.H."/>
            <person name="Carere C.R."/>
            <person name="Dhami M.K."/>
            <person name="Dobson R.C.J."/>
            <person name="Stott M.B."/>
        </authorList>
    </citation>
    <scope>NUCLEOTIDE SEQUENCE [LARGE SCALE GENOMIC DNA]</scope>
    <source>
        <strain evidence="5 6">WT1</strain>
    </source>
</reference>
<comment type="caution">
    <text evidence="5">The sequence shown here is derived from an EMBL/GenBank/DDBJ whole genome shotgun (WGS) entry which is preliminary data.</text>
</comment>
<gene>
    <name evidence="5" type="ORF">RBI02_08415</name>
</gene>
<keyword evidence="2 5" id="KW-0808">Transferase</keyword>
<dbReference type="PANTHER" id="PTHR12526:SF510">
    <property type="entry name" value="D-INOSITOL 3-PHOSPHATE GLYCOSYLTRANSFERASE"/>
    <property type="match status" value="1"/>
</dbReference>
<evidence type="ECO:0000313" key="5">
    <source>
        <dbReference type="EMBL" id="MDV3104555.1"/>
    </source>
</evidence>
<feature type="domain" description="Glycosyltransferase subfamily 4-like N-terminal" evidence="4">
    <location>
        <begin position="22"/>
        <end position="195"/>
    </location>
</feature>
<name>A0AAE4T1S7_9EURY</name>
<evidence type="ECO:0000259" key="4">
    <source>
        <dbReference type="Pfam" id="PF13439"/>
    </source>
</evidence>
<sequence>MKVAMVTPHGDPLGKLGEPDTGGQCVYVKELSRHLGALGVKVDIFTRQRGGRKEIEYINENVRVIRIECGPEGFIPKEKLMPYLPEFTDKVSEYFKKEGYDIVHTHYWDGGFVGMELKERHGVKMVHTSHSLGILKAKALGDFEPYRERIELEKRIYETSNAIVATTEIEKKDIASLYGVDEGKIYVIPIGVDTTFYKPLGDKKELKRELGLPKVPLVFTLARLDPRKGLDLLIKSVPYIKEYYQRDFLVLISTGTGAKEEEKEMNKLLSLIEELKVKEHVKIIPAIEPVSMVPKYYSAADVFVLPSPYEPFGIVMLEAMACKTPIVATKFGGPAEVLQDGYDGFLVDPKDSKEMGKKIALLLEDEELRQIFAERAYRKVTEKYSWDSVAREMRNLYEKLWGEKTCWTCYQSERYW</sequence>
<dbReference type="EMBL" id="JAVDZE010000005">
    <property type="protein sequence ID" value="MDV3104555.1"/>
    <property type="molecule type" value="Genomic_DNA"/>
</dbReference>
<dbReference type="GO" id="GO:0016757">
    <property type="term" value="F:glycosyltransferase activity"/>
    <property type="evidence" value="ECO:0007669"/>
    <property type="project" value="UniProtKB-KW"/>
</dbReference>
<proteinExistence type="predicted"/>
<dbReference type="EC" id="2.4.-.-" evidence="5"/>
<evidence type="ECO:0000313" key="6">
    <source>
        <dbReference type="Proteomes" id="UP001245683"/>
    </source>
</evidence>
<dbReference type="Proteomes" id="UP001245683">
    <property type="component" value="Unassembled WGS sequence"/>
</dbReference>
<keyword evidence="1 5" id="KW-0328">Glycosyltransferase</keyword>
<evidence type="ECO:0000256" key="1">
    <source>
        <dbReference type="ARBA" id="ARBA00022676"/>
    </source>
</evidence>
<dbReference type="Pfam" id="PF13439">
    <property type="entry name" value="Glyco_transf_4"/>
    <property type="match status" value="1"/>
</dbReference>
<dbReference type="AlphaFoldDB" id="A0AAE4T1S7"/>
<dbReference type="RefSeq" id="WP_315342939.1">
    <property type="nucleotide sequence ID" value="NZ_JAVDZE010000005.1"/>
</dbReference>
<dbReference type="Pfam" id="PF00534">
    <property type="entry name" value="Glycos_transf_1"/>
    <property type="match status" value="1"/>
</dbReference>
<dbReference type="PANTHER" id="PTHR12526">
    <property type="entry name" value="GLYCOSYLTRANSFERASE"/>
    <property type="match status" value="1"/>
</dbReference>